<evidence type="ECO:0000256" key="3">
    <source>
        <dbReference type="SAM" id="MobiDB-lite"/>
    </source>
</evidence>
<dbReference type="Gene3D" id="1.25.40.20">
    <property type="entry name" value="Ankyrin repeat-containing domain"/>
    <property type="match status" value="1"/>
</dbReference>
<keyword evidence="1" id="KW-0479">Metal-binding</keyword>
<evidence type="ECO:0000313" key="4">
    <source>
        <dbReference type="EnsemblPlants" id="QL04p097132:mrna"/>
    </source>
</evidence>
<sequence>MKKHRSSRKTRAERSVKSVSLEKRRRQRSNPSPSFPQSPVAGARVHFLGPEDTTEVFVDGYSVKVPKGMTVLHACEIAGVDIPRFCYHSCLSIVGNCRMCLVEVEKTPKPVASCAMPALPGQDDQIPGRDSVESGNLNQLRQDYNDNPSFLATPSSSGKTLLHYAVMAGQVEIVKFLVPLMPPSTLEMKEDKNNYTALALAAITSGNTKIAEYIVKGRSRDLVGIEDKNGFIPVVLASAKGHKHMTRYLFKNTLIPDLKKNNGYNGVYLLCNCIRSEILDIAWKLLNRYDDLPTDLEVDGSPRPLTALARVPSAFPSGRPVKFWDCLGRIAKRGTALGSFDIRYRSRSAIKGQVLADFVVEFTLTNNVLESPEVIRIVDSLKLGYQDSNNKAKYEALVTRFWVAIKGLYGEGLEDVRIFEGSSINAVAIQVGEESIELPSIDHQEGSLILPIVVSPSWMDLIFLFILNGTFPGDKKEVEKVRKKSARYASNIHQLGGILNPMSSTWPFTQWGLDVVGALPEGLHTPCHDPGILVINVKVSLERRKACSEVGLGLIGSGREKMIQKASSIIPIEDS</sequence>
<dbReference type="GO" id="GO:0008137">
    <property type="term" value="F:NADH dehydrogenase (ubiquinone) activity"/>
    <property type="evidence" value="ECO:0007669"/>
    <property type="project" value="InterPro"/>
</dbReference>
<dbReference type="PANTHER" id="PTHR24121:SF21">
    <property type="entry name" value="ANKYRIN REPEAT FAMILY PROTEIN"/>
    <property type="match status" value="1"/>
</dbReference>
<dbReference type="InterPro" id="IPR001041">
    <property type="entry name" value="2Fe-2S_ferredoxin-type"/>
</dbReference>
<dbReference type="InterPro" id="IPR000283">
    <property type="entry name" value="NADH_UbQ_OxRdtase_75kDa_su_CS"/>
</dbReference>
<dbReference type="PROSITE" id="PS00641">
    <property type="entry name" value="COMPLEX1_75K_1"/>
    <property type="match status" value="1"/>
</dbReference>
<feature type="repeat" description="ANK" evidence="2">
    <location>
        <begin position="157"/>
        <end position="178"/>
    </location>
</feature>
<keyword evidence="2" id="KW-0040">ANK repeat</keyword>
<dbReference type="EnsemblPlants" id="QL04p097132:mrna">
    <property type="protein sequence ID" value="QL04p097132:mrna"/>
    <property type="gene ID" value="QL04p097132"/>
</dbReference>
<dbReference type="SUPFAM" id="SSF48403">
    <property type="entry name" value="Ankyrin repeat"/>
    <property type="match status" value="1"/>
</dbReference>
<dbReference type="SMART" id="SM00248">
    <property type="entry name" value="ANK"/>
    <property type="match status" value="3"/>
</dbReference>
<dbReference type="InterPro" id="IPR036010">
    <property type="entry name" value="2Fe-2S_ferredoxin-like_sf"/>
</dbReference>
<feature type="region of interest" description="Disordered" evidence="3">
    <location>
        <begin position="1"/>
        <end position="41"/>
    </location>
</feature>
<dbReference type="AlphaFoldDB" id="A0A7N2R427"/>
<reference evidence="4 5" key="1">
    <citation type="journal article" date="2016" name="G3 (Bethesda)">
        <title>First Draft Assembly and Annotation of the Genome of a California Endemic Oak Quercus lobata Nee (Fagaceae).</title>
        <authorList>
            <person name="Sork V.L."/>
            <person name="Fitz-Gibbon S.T."/>
            <person name="Puiu D."/>
            <person name="Crepeau M."/>
            <person name="Gugger P.F."/>
            <person name="Sherman R."/>
            <person name="Stevens K."/>
            <person name="Langley C.H."/>
            <person name="Pellegrini M."/>
            <person name="Salzberg S.L."/>
        </authorList>
    </citation>
    <scope>NUCLEOTIDE SEQUENCE [LARGE SCALE GENOMIC DNA]</scope>
    <source>
        <strain evidence="4 5">cv. SW786</strain>
    </source>
</reference>
<keyword evidence="1" id="KW-0408">Iron</keyword>
<dbReference type="Pfam" id="PF12796">
    <property type="entry name" value="Ank_2"/>
    <property type="match status" value="1"/>
</dbReference>
<dbReference type="InterPro" id="IPR002110">
    <property type="entry name" value="Ankyrin_rpt"/>
</dbReference>
<name>A0A7N2R427_QUELO</name>
<dbReference type="InterPro" id="IPR036770">
    <property type="entry name" value="Ankyrin_rpt-contain_sf"/>
</dbReference>
<dbReference type="InParanoid" id="A0A7N2R427"/>
<dbReference type="Gramene" id="QL04p097132:mrna">
    <property type="protein sequence ID" value="QL04p097132:mrna"/>
    <property type="gene ID" value="QL04p097132"/>
</dbReference>
<dbReference type="CDD" id="cd00207">
    <property type="entry name" value="fer2"/>
    <property type="match status" value="1"/>
</dbReference>
<dbReference type="PROSITE" id="PS50297">
    <property type="entry name" value="ANK_REP_REGION"/>
    <property type="match status" value="1"/>
</dbReference>
<dbReference type="PANTHER" id="PTHR24121">
    <property type="entry name" value="NO MECHANORECEPTOR POTENTIAL C, ISOFORM D-RELATED"/>
    <property type="match status" value="1"/>
</dbReference>
<dbReference type="Pfam" id="PF13510">
    <property type="entry name" value="Fer2_4"/>
    <property type="match status" value="1"/>
</dbReference>
<proteinExistence type="predicted"/>
<evidence type="ECO:0000256" key="2">
    <source>
        <dbReference type="PROSITE-ProRule" id="PRU00023"/>
    </source>
</evidence>
<dbReference type="GO" id="GO:0051536">
    <property type="term" value="F:iron-sulfur cluster binding"/>
    <property type="evidence" value="ECO:0007669"/>
    <property type="project" value="UniProtKB-KW"/>
</dbReference>
<accession>A0A7N2R427</accession>
<dbReference type="PROSITE" id="PS50088">
    <property type="entry name" value="ANK_REPEAT"/>
    <property type="match status" value="1"/>
</dbReference>
<keyword evidence="5" id="KW-1185">Reference proteome</keyword>
<organism evidence="4 5">
    <name type="scientific">Quercus lobata</name>
    <name type="common">Valley oak</name>
    <dbReference type="NCBI Taxonomy" id="97700"/>
    <lineage>
        <taxon>Eukaryota</taxon>
        <taxon>Viridiplantae</taxon>
        <taxon>Streptophyta</taxon>
        <taxon>Embryophyta</taxon>
        <taxon>Tracheophyta</taxon>
        <taxon>Spermatophyta</taxon>
        <taxon>Magnoliopsida</taxon>
        <taxon>eudicotyledons</taxon>
        <taxon>Gunneridae</taxon>
        <taxon>Pentapetalae</taxon>
        <taxon>rosids</taxon>
        <taxon>fabids</taxon>
        <taxon>Fagales</taxon>
        <taxon>Fagaceae</taxon>
        <taxon>Quercus</taxon>
    </lineage>
</organism>
<dbReference type="Proteomes" id="UP000594261">
    <property type="component" value="Chromosome 4"/>
</dbReference>
<dbReference type="SUPFAM" id="SSF54292">
    <property type="entry name" value="2Fe-2S ferredoxin-like"/>
    <property type="match status" value="1"/>
</dbReference>
<dbReference type="EMBL" id="LRBV02000004">
    <property type="status" value="NOT_ANNOTATED_CDS"/>
    <property type="molecule type" value="Genomic_DNA"/>
</dbReference>
<dbReference type="GO" id="GO:0042773">
    <property type="term" value="P:ATP synthesis coupled electron transport"/>
    <property type="evidence" value="ECO:0007669"/>
    <property type="project" value="InterPro"/>
</dbReference>
<dbReference type="Gene3D" id="3.10.20.740">
    <property type="match status" value="1"/>
</dbReference>
<evidence type="ECO:0000313" key="5">
    <source>
        <dbReference type="Proteomes" id="UP000594261"/>
    </source>
</evidence>
<feature type="compositionally biased region" description="Basic and acidic residues" evidence="3">
    <location>
        <begin position="10"/>
        <end position="22"/>
    </location>
</feature>
<keyword evidence="1" id="KW-0411">Iron-sulfur</keyword>
<dbReference type="GO" id="GO:0016020">
    <property type="term" value="C:membrane"/>
    <property type="evidence" value="ECO:0007669"/>
    <property type="project" value="InterPro"/>
</dbReference>
<protein>
    <submittedName>
        <fullName evidence="4">Uncharacterized protein</fullName>
    </submittedName>
</protein>
<reference evidence="4" key="2">
    <citation type="submission" date="2021-01" db="UniProtKB">
        <authorList>
            <consortium name="EnsemblPlants"/>
        </authorList>
    </citation>
    <scope>IDENTIFICATION</scope>
</reference>
<evidence type="ECO:0000256" key="1">
    <source>
        <dbReference type="ARBA" id="ARBA00023014"/>
    </source>
</evidence>